<keyword evidence="1" id="KW-1133">Transmembrane helix</keyword>
<reference evidence="2" key="1">
    <citation type="submission" date="2021-06" db="EMBL/GenBank/DDBJ databases">
        <title>Genome-based taxonomic framework of Microbacterium strains isolated from marine environment, the description of four new species and reclassification of four preexisting species.</title>
        <authorList>
            <person name="Lee S.D."/>
            <person name="Kim S.-M."/>
            <person name="Byeon Y.-S."/>
            <person name="Yang H.L."/>
            <person name="Kim I.S."/>
        </authorList>
    </citation>
    <scope>NUCLEOTIDE SEQUENCE</scope>
    <source>
        <strain evidence="2">KACC 20510</strain>
    </source>
</reference>
<keyword evidence="1" id="KW-0812">Transmembrane</keyword>
<name>A0ABT8FRP4_9MICO</name>
<dbReference type="EMBL" id="JAHWXI010000004">
    <property type="protein sequence ID" value="MDN4463881.1"/>
    <property type="molecule type" value="Genomic_DNA"/>
</dbReference>
<dbReference type="RefSeq" id="WP_301132983.1">
    <property type="nucleotide sequence ID" value="NZ_BAAAUQ010000019.1"/>
</dbReference>
<keyword evidence="3" id="KW-1185">Reference proteome</keyword>
<accession>A0ABT8FRP4</accession>
<evidence type="ECO:0000256" key="1">
    <source>
        <dbReference type="SAM" id="Phobius"/>
    </source>
</evidence>
<comment type="caution">
    <text evidence="2">The sequence shown here is derived from an EMBL/GenBank/DDBJ whole genome shotgun (WGS) entry which is preliminary data.</text>
</comment>
<evidence type="ECO:0000313" key="2">
    <source>
        <dbReference type="EMBL" id="MDN4463881.1"/>
    </source>
</evidence>
<gene>
    <name evidence="2" type="ORF">KZC48_05650</name>
</gene>
<organism evidence="2 3">
    <name type="scientific">Microbacterium aurantiacum</name>
    <dbReference type="NCBI Taxonomy" id="162393"/>
    <lineage>
        <taxon>Bacteria</taxon>
        <taxon>Bacillati</taxon>
        <taxon>Actinomycetota</taxon>
        <taxon>Actinomycetes</taxon>
        <taxon>Micrococcales</taxon>
        <taxon>Microbacteriaceae</taxon>
        <taxon>Microbacterium</taxon>
    </lineage>
</organism>
<feature type="transmembrane region" description="Helical" evidence="1">
    <location>
        <begin position="53"/>
        <end position="71"/>
    </location>
</feature>
<dbReference type="Proteomes" id="UP001172731">
    <property type="component" value="Unassembled WGS sequence"/>
</dbReference>
<sequence length="163" mass="18100">MERFPVPQEKRRVLEAIIRIIDIVAYFIIFVGGCYALFFTPDSVARELSGAEWLVPMWAAFLLIGGGLGMVGRITRIWVLEPPADVAAIAGAAIYFVVLGGTLFQSVTAGVATTLVFYAMIQMFRRYIELQIFGTDPNVHGFTDRIAEALRRRTGNVATPREE</sequence>
<feature type="transmembrane region" description="Helical" evidence="1">
    <location>
        <begin position="78"/>
        <end position="97"/>
    </location>
</feature>
<feature type="transmembrane region" description="Helical" evidence="1">
    <location>
        <begin position="103"/>
        <end position="121"/>
    </location>
</feature>
<evidence type="ECO:0000313" key="3">
    <source>
        <dbReference type="Proteomes" id="UP001172731"/>
    </source>
</evidence>
<protein>
    <submittedName>
        <fullName evidence="2">Uncharacterized protein</fullName>
    </submittedName>
</protein>
<feature type="transmembrane region" description="Helical" evidence="1">
    <location>
        <begin position="20"/>
        <end position="41"/>
    </location>
</feature>
<dbReference type="PROSITE" id="PS51257">
    <property type="entry name" value="PROKAR_LIPOPROTEIN"/>
    <property type="match status" value="1"/>
</dbReference>
<keyword evidence="1" id="KW-0472">Membrane</keyword>
<proteinExistence type="predicted"/>